<feature type="signal peptide" evidence="1">
    <location>
        <begin position="1"/>
        <end position="21"/>
    </location>
</feature>
<dbReference type="GO" id="GO:0030246">
    <property type="term" value="F:carbohydrate binding"/>
    <property type="evidence" value="ECO:0007669"/>
    <property type="project" value="UniProtKB-KW"/>
</dbReference>
<keyword evidence="2" id="KW-0430">Lectin</keyword>
<dbReference type="Proteomes" id="UP000071641">
    <property type="component" value="Unassembled WGS sequence"/>
</dbReference>
<dbReference type="RefSeq" id="WP_062663512.1">
    <property type="nucleotide sequence ID" value="NZ_FIZX01000002.1"/>
</dbReference>
<protein>
    <submittedName>
        <fullName evidence="2">Ricin-type beta-trefoil lectin domain protein</fullName>
    </submittedName>
</protein>
<sequence>MHKKQITLLSALLAFCGFAQAEAPTVPNPGPYIVLSQNLDEPNGYGFCIDTLGRGKSDLVQTHTCKPEKEGVPRDYQDNDARFSYDKESGQVKSWAFEGHCMQVLMADGWNVFALLECSDHPRQQFVFNSGDRTLRLNEDQSLCVIVDSKTQPAGPWVKRPLKLENCEKTEASLKQWTVKGE</sequence>
<dbReference type="SUPFAM" id="SSF50370">
    <property type="entry name" value="Ricin B-like lectins"/>
    <property type="match status" value="1"/>
</dbReference>
<evidence type="ECO:0000256" key="1">
    <source>
        <dbReference type="SAM" id="SignalP"/>
    </source>
</evidence>
<dbReference type="Gene3D" id="2.80.10.50">
    <property type="match status" value="1"/>
</dbReference>
<dbReference type="AlphaFoldDB" id="A0A128F330"/>
<feature type="chain" id="PRO_5007281989" evidence="1">
    <location>
        <begin position="22"/>
        <end position="182"/>
    </location>
</feature>
<keyword evidence="1" id="KW-0732">Signal</keyword>
<dbReference type="OrthoDB" id="1431558at2"/>
<name>A0A128F330_9GAMM</name>
<dbReference type="PROSITE" id="PS50231">
    <property type="entry name" value="RICIN_B_LECTIN"/>
    <property type="match status" value="1"/>
</dbReference>
<dbReference type="InterPro" id="IPR035992">
    <property type="entry name" value="Ricin_B-like_lectins"/>
</dbReference>
<organism evidence="2 3">
    <name type="scientific">Grimontia celer</name>
    <dbReference type="NCBI Taxonomy" id="1796497"/>
    <lineage>
        <taxon>Bacteria</taxon>
        <taxon>Pseudomonadati</taxon>
        <taxon>Pseudomonadota</taxon>
        <taxon>Gammaproteobacteria</taxon>
        <taxon>Vibrionales</taxon>
        <taxon>Vibrionaceae</taxon>
        <taxon>Grimontia</taxon>
    </lineage>
</organism>
<gene>
    <name evidence="2" type="ORF">GCE9029_02444</name>
</gene>
<dbReference type="EMBL" id="FIZX01000002">
    <property type="protein sequence ID" value="CZF81179.1"/>
    <property type="molecule type" value="Genomic_DNA"/>
</dbReference>
<accession>A0A128F330</accession>
<evidence type="ECO:0000313" key="2">
    <source>
        <dbReference type="EMBL" id="CZF81179.1"/>
    </source>
</evidence>
<reference evidence="3" key="1">
    <citation type="submission" date="2016-02" db="EMBL/GenBank/DDBJ databases">
        <authorList>
            <person name="Rodrigo-Torres Lidia"/>
            <person name="Arahal R.David."/>
        </authorList>
    </citation>
    <scope>NUCLEOTIDE SEQUENCE [LARGE SCALE GENOMIC DNA]</scope>
    <source>
        <strain evidence="3">CECT 9029</strain>
    </source>
</reference>
<proteinExistence type="predicted"/>
<keyword evidence="3" id="KW-1185">Reference proteome</keyword>
<evidence type="ECO:0000313" key="3">
    <source>
        <dbReference type="Proteomes" id="UP000071641"/>
    </source>
</evidence>